<evidence type="ECO:0000256" key="2">
    <source>
        <dbReference type="SAM" id="SignalP"/>
    </source>
</evidence>
<dbReference type="OrthoDB" id="10033163at2759"/>
<dbReference type="EMBL" id="CAJNOI010000002">
    <property type="protein sequence ID" value="CAF0729501.1"/>
    <property type="molecule type" value="Genomic_DNA"/>
</dbReference>
<reference evidence="4" key="1">
    <citation type="submission" date="2021-02" db="EMBL/GenBank/DDBJ databases">
        <authorList>
            <person name="Nowell W R."/>
        </authorList>
    </citation>
    <scope>NUCLEOTIDE SEQUENCE</scope>
</reference>
<accession>A0A813S7B0</accession>
<sequence>MLTLFLLIIGTALFQPAHQYRLSKRELTEYDLTNFIVGTCSADKTDTLIQNLCEQTLQSALMGTFPFLIYYCQTLGAEMRYCNEVNRYTTTDQTAGAKRFASRRLARSLNEDKQLYKTGQEMDIQTDLEQKLIMQMCIIKTKKSSVDMDQFCNEKLQEVQHGNYPEIISLCKSYPDFEYCQHIQSYSSSRSWPLSESSAPSIPPNINPSPAPLSVSESYDTESIIDQEKSQ</sequence>
<dbReference type="Proteomes" id="UP000663832">
    <property type="component" value="Unassembled WGS sequence"/>
</dbReference>
<protein>
    <submittedName>
        <fullName evidence="4">Uncharacterized protein</fullName>
    </submittedName>
</protein>
<feature type="chain" id="PRO_5036222898" evidence="2">
    <location>
        <begin position="20"/>
        <end position="231"/>
    </location>
</feature>
<evidence type="ECO:0000313" key="5">
    <source>
        <dbReference type="EMBL" id="CAF0800317.1"/>
    </source>
</evidence>
<name>A0A813S7B0_9BILA</name>
<dbReference type="EMBL" id="CAJNOM010000015">
    <property type="protein sequence ID" value="CAF0800317.1"/>
    <property type="molecule type" value="Genomic_DNA"/>
</dbReference>
<feature type="compositionally biased region" description="Pro residues" evidence="1">
    <location>
        <begin position="201"/>
        <end position="211"/>
    </location>
</feature>
<keyword evidence="6" id="KW-1185">Reference proteome</keyword>
<organism evidence="4 6">
    <name type="scientific">Adineta steineri</name>
    <dbReference type="NCBI Taxonomy" id="433720"/>
    <lineage>
        <taxon>Eukaryota</taxon>
        <taxon>Metazoa</taxon>
        <taxon>Spiralia</taxon>
        <taxon>Gnathifera</taxon>
        <taxon>Rotifera</taxon>
        <taxon>Eurotatoria</taxon>
        <taxon>Bdelloidea</taxon>
        <taxon>Adinetida</taxon>
        <taxon>Adinetidae</taxon>
        <taxon>Adineta</taxon>
    </lineage>
</organism>
<evidence type="ECO:0000313" key="6">
    <source>
        <dbReference type="Proteomes" id="UP000663832"/>
    </source>
</evidence>
<evidence type="ECO:0000256" key="1">
    <source>
        <dbReference type="SAM" id="MobiDB-lite"/>
    </source>
</evidence>
<gene>
    <name evidence="3" type="ORF">BJG266_LOCUS1075</name>
    <name evidence="4" type="ORF">QVE165_LOCUS3966</name>
    <name evidence="5" type="ORF">QVE165_LOCUS4184</name>
</gene>
<dbReference type="Proteomes" id="UP000663877">
    <property type="component" value="Unassembled WGS sequence"/>
</dbReference>
<feature type="region of interest" description="Disordered" evidence="1">
    <location>
        <begin position="192"/>
        <end position="231"/>
    </location>
</feature>
<dbReference type="AlphaFoldDB" id="A0A813S7B0"/>
<feature type="signal peptide" evidence="2">
    <location>
        <begin position="1"/>
        <end position="19"/>
    </location>
</feature>
<proteinExistence type="predicted"/>
<evidence type="ECO:0000313" key="3">
    <source>
        <dbReference type="EMBL" id="CAF0729501.1"/>
    </source>
</evidence>
<dbReference type="EMBL" id="CAJNOM010000014">
    <property type="protein sequence ID" value="CAF0796109.1"/>
    <property type="molecule type" value="Genomic_DNA"/>
</dbReference>
<comment type="caution">
    <text evidence="4">The sequence shown here is derived from an EMBL/GenBank/DDBJ whole genome shotgun (WGS) entry which is preliminary data.</text>
</comment>
<keyword evidence="2" id="KW-0732">Signal</keyword>
<evidence type="ECO:0000313" key="4">
    <source>
        <dbReference type="EMBL" id="CAF0796109.1"/>
    </source>
</evidence>